<dbReference type="InterPro" id="IPR041095">
    <property type="entry name" value="EFG_II"/>
</dbReference>
<dbReference type="InterPro" id="IPR000795">
    <property type="entry name" value="T_Tr_GTP-bd_dom"/>
</dbReference>
<evidence type="ECO:0000256" key="2">
    <source>
        <dbReference type="ARBA" id="ARBA00022917"/>
    </source>
</evidence>
<name>A0A6H5J3U5_9HYME</name>
<dbReference type="InterPro" id="IPR035649">
    <property type="entry name" value="EFG_V"/>
</dbReference>
<gene>
    <name evidence="6" type="ORF">TBRA_LOCUS15753</name>
</gene>
<evidence type="ECO:0000313" key="6">
    <source>
        <dbReference type="EMBL" id="CAB0044165.1"/>
    </source>
</evidence>
<keyword evidence="2" id="KW-0648">Protein biosynthesis</keyword>
<dbReference type="Gene3D" id="3.30.70.870">
    <property type="entry name" value="Elongation Factor G (Translational Gtpase), domain 3"/>
    <property type="match status" value="1"/>
</dbReference>
<dbReference type="Gene3D" id="2.40.30.10">
    <property type="entry name" value="Translation factors"/>
    <property type="match status" value="1"/>
</dbReference>
<dbReference type="InterPro" id="IPR031157">
    <property type="entry name" value="G_TR_CS"/>
</dbReference>
<accession>A0A6H5J3U5</accession>
<dbReference type="InterPro" id="IPR020568">
    <property type="entry name" value="Ribosomal_Su5_D2-typ_SF"/>
</dbReference>
<keyword evidence="7" id="KW-1185">Reference proteome</keyword>
<evidence type="ECO:0000256" key="1">
    <source>
        <dbReference type="ARBA" id="ARBA00022741"/>
    </source>
</evidence>
<dbReference type="PANTHER" id="PTHR43261">
    <property type="entry name" value="TRANSLATION ELONGATION FACTOR G-RELATED"/>
    <property type="match status" value="1"/>
</dbReference>
<dbReference type="InterPro" id="IPR009022">
    <property type="entry name" value="EFG_III"/>
</dbReference>
<dbReference type="FunFam" id="3.40.50.300:FF:000514">
    <property type="entry name" value="Ribosome-releasing factor 2, mitochondrial"/>
    <property type="match status" value="1"/>
</dbReference>
<dbReference type="SUPFAM" id="SSF50447">
    <property type="entry name" value="Translation proteins"/>
    <property type="match status" value="1"/>
</dbReference>
<dbReference type="InterPro" id="IPR014721">
    <property type="entry name" value="Ribsml_uS5_D2-typ_fold_subgr"/>
</dbReference>
<dbReference type="Pfam" id="PF03764">
    <property type="entry name" value="EFG_IV"/>
    <property type="match status" value="1"/>
</dbReference>
<keyword evidence="3" id="KW-0496">Mitochondrion</keyword>
<proteinExistence type="predicted"/>
<dbReference type="Gene3D" id="3.40.50.300">
    <property type="entry name" value="P-loop containing nucleotide triphosphate hydrolases"/>
    <property type="match status" value="1"/>
</dbReference>
<sequence>MLQRSIKNSLFKLQKRALHQDKSAAKVASEQCSIDKIRNIGILAHIDAGKTTTTERMLYYSGIINHMGEVHDGNTVTDFMDQERERGITISSAAVTFDWKSYRFNLIDTPGHIDFTMGVEQTLGVMDGGIVVLDGSAGVEAQTTTVWRQADRYSLPRIVYVNKMDRADANFFMCLKSLETKLNAVTFPVQLPFKENGILAGVIDVVNLEKIIFNKKNQGRTILKTKLCSDNDNQFLTEAIEQRNTLTDKLSGIDDELANIVIEQDSLEKVSSQNIVDSLRRVTISQKGVPVLLGSSYKNIGVQSLMDSVILYLPTPNFNQYSRLYKCFEDNLSARVFKVIHDKQRGPVTFFRVYTGEMKKGQKLYNIQRQLVETSGKLYAAYADDYEEISEISQGNIGALAGLKHTVTGDLLTSSAQSANKAKKYMQTKTSFDQEKIDNIFNVGTNVPEPVFFCNIEPPSLSYVTALESALEQLQKEDPSLRVIQDIETDQTILGGMGELHLDIIKERIRSEFKIDVDLGELQIAYKETINESTIDTYTAKHEIGKSNHEVTITMSLIPDYIGKNELLFDRSKDNAANIDAIHPRTLIAVKKGVESALSHGPKLGCPVVNVGVKLHWLEVKKGTSESIISSSVTQCIQKMMNDSGSLLLEPIMNLEVVTIEENSSSVLNDLTRRRAEIKTIDVRAQNKVINCSVPLSELLGYSTQLRIIASGTATFSMEFSHYQPMSSTNEREAIKRVTGF</sequence>
<dbReference type="PROSITE" id="PS00301">
    <property type="entry name" value="G_TR_1"/>
    <property type="match status" value="1"/>
</dbReference>
<dbReference type="CDD" id="cd16262">
    <property type="entry name" value="EFG_III"/>
    <property type="match status" value="1"/>
</dbReference>
<dbReference type="GO" id="GO:0003924">
    <property type="term" value="F:GTPase activity"/>
    <property type="evidence" value="ECO:0007669"/>
    <property type="project" value="InterPro"/>
</dbReference>
<dbReference type="GO" id="GO:0032790">
    <property type="term" value="P:ribosome disassembly"/>
    <property type="evidence" value="ECO:0007669"/>
    <property type="project" value="TreeGrafter"/>
</dbReference>
<dbReference type="SMART" id="SM00838">
    <property type="entry name" value="EFG_C"/>
    <property type="match status" value="1"/>
</dbReference>
<dbReference type="Gene3D" id="3.30.70.240">
    <property type="match status" value="1"/>
</dbReference>
<dbReference type="Proteomes" id="UP000479190">
    <property type="component" value="Unassembled WGS sequence"/>
</dbReference>
<dbReference type="FunFam" id="3.30.70.240:FF:000001">
    <property type="entry name" value="Elongation factor G"/>
    <property type="match status" value="1"/>
</dbReference>
<dbReference type="Pfam" id="PF00009">
    <property type="entry name" value="GTP_EFTU"/>
    <property type="match status" value="1"/>
</dbReference>
<dbReference type="InterPro" id="IPR005517">
    <property type="entry name" value="Transl_elong_EFG/EF2_IV"/>
</dbReference>
<dbReference type="Gene3D" id="3.30.230.10">
    <property type="match status" value="1"/>
</dbReference>
<evidence type="ECO:0000313" key="7">
    <source>
        <dbReference type="Proteomes" id="UP000479190"/>
    </source>
</evidence>
<dbReference type="Pfam" id="PF14492">
    <property type="entry name" value="EFG_III"/>
    <property type="match status" value="1"/>
</dbReference>
<evidence type="ECO:0000256" key="4">
    <source>
        <dbReference type="ARBA" id="ARBA00023134"/>
    </source>
</evidence>
<dbReference type="InterPro" id="IPR027417">
    <property type="entry name" value="P-loop_NTPase"/>
</dbReference>
<dbReference type="SUPFAM" id="SSF52540">
    <property type="entry name" value="P-loop containing nucleoside triphosphate hydrolases"/>
    <property type="match status" value="1"/>
</dbReference>
<evidence type="ECO:0000256" key="3">
    <source>
        <dbReference type="ARBA" id="ARBA00023128"/>
    </source>
</evidence>
<dbReference type="Pfam" id="PF22042">
    <property type="entry name" value="EF-G_D2"/>
    <property type="match status" value="1"/>
</dbReference>
<dbReference type="NCBIfam" id="TIGR00231">
    <property type="entry name" value="small_GTP"/>
    <property type="match status" value="1"/>
</dbReference>
<dbReference type="InterPro" id="IPR005225">
    <property type="entry name" value="Small_GTP-bd"/>
</dbReference>
<dbReference type="OrthoDB" id="198619at2759"/>
<dbReference type="AlphaFoldDB" id="A0A6H5J3U5"/>
<dbReference type="GO" id="GO:0005759">
    <property type="term" value="C:mitochondrial matrix"/>
    <property type="evidence" value="ECO:0007669"/>
    <property type="project" value="UniProtKB-ARBA"/>
</dbReference>
<feature type="domain" description="Tr-type G" evidence="5">
    <location>
        <begin position="35"/>
        <end position="317"/>
    </location>
</feature>
<dbReference type="PANTHER" id="PTHR43261:SF1">
    <property type="entry name" value="RIBOSOME-RELEASING FACTOR 2, MITOCHONDRIAL"/>
    <property type="match status" value="1"/>
</dbReference>
<protein>
    <recommendedName>
        <fullName evidence="5">Tr-type G domain-containing protein</fullName>
    </recommendedName>
</protein>
<dbReference type="GO" id="GO:0005525">
    <property type="term" value="F:GTP binding"/>
    <property type="evidence" value="ECO:0007669"/>
    <property type="project" value="UniProtKB-KW"/>
</dbReference>
<dbReference type="Pfam" id="PF00679">
    <property type="entry name" value="EFG_C"/>
    <property type="match status" value="1"/>
</dbReference>
<dbReference type="SUPFAM" id="SSF54980">
    <property type="entry name" value="EF-G C-terminal domain-like"/>
    <property type="match status" value="2"/>
</dbReference>
<keyword evidence="1" id="KW-0547">Nucleotide-binding</keyword>
<dbReference type="CDD" id="cd03713">
    <property type="entry name" value="EFG_mtEFG_C"/>
    <property type="match status" value="1"/>
</dbReference>
<dbReference type="PRINTS" id="PR00315">
    <property type="entry name" value="ELONGATNFCT"/>
</dbReference>
<dbReference type="GO" id="GO:0032543">
    <property type="term" value="P:mitochondrial translation"/>
    <property type="evidence" value="ECO:0007669"/>
    <property type="project" value="TreeGrafter"/>
</dbReference>
<dbReference type="SMART" id="SM00889">
    <property type="entry name" value="EFG_IV"/>
    <property type="match status" value="1"/>
</dbReference>
<dbReference type="InterPro" id="IPR000640">
    <property type="entry name" value="EFG_V-like"/>
</dbReference>
<dbReference type="SUPFAM" id="SSF54211">
    <property type="entry name" value="Ribosomal protein S5 domain 2-like"/>
    <property type="match status" value="1"/>
</dbReference>
<dbReference type="InterPro" id="IPR009000">
    <property type="entry name" value="Transl_B-barrel_sf"/>
</dbReference>
<keyword evidence="4" id="KW-0342">GTP-binding</keyword>
<dbReference type="PROSITE" id="PS51722">
    <property type="entry name" value="G_TR_2"/>
    <property type="match status" value="1"/>
</dbReference>
<reference evidence="6 7" key="1">
    <citation type="submission" date="2020-02" db="EMBL/GenBank/DDBJ databases">
        <authorList>
            <person name="Ferguson B K."/>
        </authorList>
    </citation>
    <scope>NUCLEOTIDE SEQUENCE [LARGE SCALE GENOMIC DNA]</scope>
</reference>
<dbReference type="InterPro" id="IPR053905">
    <property type="entry name" value="EF-G-like_DII"/>
</dbReference>
<dbReference type="EMBL" id="CADCXV010001405">
    <property type="protein sequence ID" value="CAB0044165.1"/>
    <property type="molecule type" value="Genomic_DNA"/>
</dbReference>
<dbReference type="InterPro" id="IPR035647">
    <property type="entry name" value="EFG_III/V"/>
</dbReference>
<evidence type="ECO:0000259" key="5">
    <source>
        <dbReference type="PROSITE" id="PS51722"/>
    </source>
</evidence>
<organism evidence="6 7">
    <name type="scientific">Trichogramma brassicae</name>
    <dbReference type="NCBI Taxonomy" id="86971"/>
    <lineage>
        <taxon>Eukaryota</taxon>
        <taxon>Metazoa</taxon>
        <taxon>Ecdysozoa</taxon>
        <taxon>Arthropoda</taxon>
        <taxon>Hexapoda</taxon>
        <taxon>Insecta</taxon>
        <taxon>Pterygota</taxon>
        <taxon>Neoptera</taxon>
        <taxon>Endopterygota</taxon>
        <taxon>Hymenoptera</taxon>
        <taxon>Apocrita</taxon>
        <taxon>Proctotrupomorpha</taxon>
        <taxon>Chalcidoidea</taxon>
        <taxon>Trichogrammatidae</taxon>
        <taxon>Trichogramma</taxon>
    </lineage>
</organism>
<dbReference type="CDD" id="cd01886">
    <property type="entry name" value="EF-G"/>
    <property type="match status" value="1"/>
</dbReference>